<reference evidence="5" key="4">
    <citation type="journal article" date="2019" name="Int. J. Syst. Evol. Microbiol.">
        <title>The Global Catalogue of Microorganisms (GCM) 10K type strain sequencing project: providing services to taxonomists for standard genome sequencing and annotation.</title>
        <authorList>
            <consortium name="The Broad Institute Genomics Platform"/>
            <consortium name="The Broad Institute Genome Sequencing Center for Infectious Disease"/>
            <person name="Wu L."/>
            <person name="Ma J."/>
        </authorList>
    </citation>
    <scope>NUCLEOTIDE SEQUENCE [LARGE SCALE GENOMIC DNA]</scope>
    <source>
        <strain evidence="5">CGMCC 1.12707</strain>
    </source>
</reference>
<reference evidence="3" key="3">
    <citation type="submission" date="2016-11" db="EMBL/GenBank/DDBJ databases">
        <authorList>
            <person name="Jaros S."/>
            <person name="Januszkiewicz K."/>
            <person name="Wedrychowicz H."/>
        </authorList>
    </citation>
    <scope>NUCLEOTIDE SEQUENCE [LARGE SCALE GENOMIC DNA]</scope>
    <source>
        <strain evidence="3">DSM 27989</strain>
    </source>
</reference>
<proteinExistence type="predicted"/>
<dbReference type="RefSeq" id="WP_072930648.1">
    <property type="nucleotide sequence ID" value="NZ_BMFL01000002.1"/>
</dbReference>
<dbReference type="Proteomes" id="UP000650994">
    <property type="component" value="Unassembled WGS sequence"/>
</dbReference>
<reference evidence="4" key="2">
    <citation type="submission" date="2016-11" db="EMBL/GenBank/DDBJ databases">
        <authorList>
            <person name="Varghese N."/>
            <person name="Submissions S."/>
        </authorList>
    </citation>
    <scope>NUCLEOTIDE SEQUENCE [LARGE SCALE GENOMIC DNA]</scope>
    <source>
        <strain evidence="4">DSM 27989</strain>
    </source>
</reference>
<accession>A0A1M6W5L2</accession>
<dbReference type="EMBL" id="BMFL01000002">
    <property type="protein sequence ID" value="GGE88917.1"/>
    <property type="molecule type" value="Genomic_DNA"/>
</dbReference>
<name>A0A1M6W5L2_9FLAO</name>
<evidence type="ECO:0000313" key="5">
    <source>
        <dbReference type="Proteomes" id="UP000650994"/>
    </source>
</evidence>
<dbReference type="STRING" id="1434701.SAMN05443634_104173"/>
<dbReference type="AlphaFoldDB" id="A0A1M6W5L2"/>
<gene>
    <name evidence="2" type="ORF">GCM10010984_03200</name>
    <name evidence="3" type="ORF">SAMN05443634_104173</name>
</gene>
<dbReference type="OrthoDB" id="713837at2"/>
<reference evidence="2" key="5">
    <citation type="submission" date="2024-05" db="EMBL/GenBank/DDBJ databases">
        <authorList>
            <person name="Sun Q."/>
            <person name="Zhou Y."/>
        </authorList>
    </citation>
    <scope>NUCLEOTIDE SEQUENCE</scope>
    <source>
        <strain evidence="2">CGMCC 1.12707</strain>
    </source>
</reference>
<dbReference type="Proteomes" id="UP000184120">
    <property type="component" value="Unassembled WGS sequence"/>
</dbReference>
<evidence type="ECO:0000313" key="4">
    <source>
        <dbReference type="Proteomes" id="UP000184120"/>
    </source>
</evidence>
<reference evidence="2" key="1">
    <citation type="journal article" date="2014" name="Int. J. Syst. Evol. Microbiol.">
        <title>Complete genome of a new Firmicutes species belonging to the dominant human colonic microbiota ('Ruminococcus bicirculans') reveals two chromosomes and a selective capacity to utilize plant glucans.</title>
        <authorList>
            <consortium name="NISC Comparative Sequencing Program"/>
            <person name="Wegmann U."/>
            <person name="Louis P."/>
            <person name="Goesmann A."/>
            <person name="Henrissat B."/>
            <person name="Duncan S.H."/>
            <person name="Flint H.J."/>
        </authorList>
    </citation>
    <scope>NUCLEOTIDE SEQUENCE</scope>
    <source>
        <strain evidence="2">CGMCC 1.12707</strain>
    </source>
</reference>
<keyword evidence="1" id="KW-0812">Transmembrane</keyword>
<evidence type="ECO:0000256" key="1">
    <source>
        <dbReference type="SAM" id="Phobius"/>
    </source>
</evidence>
<sequence length="184" mass="21527">MKKQFYNYTIQFIKEIIPVIAGILIALFIDNWNNDRKDKAYINQVFYTIDSELKDSKESILEIVPSQKSLVDSLEFYSNNNQLNVMDVIKKAGGVRVPQIKTSAWKSVSNYKIDLISYNKITTLSNIEEQKEILKDKSEFLLNMAYSNLYEKDKNKKQTVKMLLLDIIQTENTIHKLIEVYNKE</sequence>
<keyword evidence="5" id="KW-1185">Reference proteome</keyword>
<keyword evidence="1" id="KW-1133">Transmembrane helix</keyword>
<feature type="transmembrane region" description="Helical" evidence="1">
    <location>
        <begin position="12"/>
        <end position="29"/>
    </location>
</feature>
<dbReference type="EMBL" id="FRBH01000004">
    <property type="protein sequence ID" value="SHK89027.1"/>
    <property type="molecule type" value="Genomic_DNA"/>
</dbReference>
<evidence type="ECO:0000313" key="3">
    <source>
        <dbReference type="EMBL" id="SHK89027.1"/>
    </source>
</evidence>
<keyword evidence="1" id="KW-0472">Membrane</keyword>
<evidence type="ECO:0000313" key="2">
    <source>
        <dbReference type="EMBL" id="GGE88917.1"/>
    </source>
</evidence>
<organism evidence="3 4">
    <name type="scientific">Chishuiella changwenlii</name>
    <dbReference type="NCBI Taxonomy" id="1434701"/>
    <lineage>
        <taxon>Bacteria</taxon>
        <taxon>Pseudomonadati</taxon>
        <taxon>Bacteroidota</taxon>
        <taxon>Flavobacteriia</taxon>
        <taxon>Flavobacteriales</taxon>
        <taxon>Weeksellaceae</taxon>
        <taxon>Chishuiella</taxon>
    </lineage>
</organism>
<protein>
    <submittedName>
        <fullName evidence="3">Uncharacterized protein</fullName>
    </submittedName>
</protein>